<reference evidence="3 4" key="1">
    <citation type="submission" date="2024-03" db="EMBL/GenBank/DDBJ databases">
        <title>Complete genome of BD2.</title>
        <authorList>
            <person name="Cao G."/>
        </authorList>
    </citation>
    <scope>NUCLEOTIDE SEQUENCE [LARGE SCALE GENOMIC DNA]</scope>
    <source>
        <strain evidence="3 4">BD2</strain>
    </source>
</reference>
<keyword evidence="4" id="KW-1185">Reference proteome</keyword>
<dbReference type="InterPro" id="IPR036937">
    <property type="entry name" value="Adhesion_dom_fimbrial_sf"/>
</dbReference>
<dbReference type="Pfam" id="PF00419">
    <property type="entry name" value="Fimbrial"/>
    <property type="match status" value="1"/>
</dbReference>
<dbReference type="InterPro" id="IPR000259">
    <property type="entry name" value="Adhesion_dom_fimbrial"/>
</dbReference>
<evidence type="ECO:0000313" key="4">
    <source>
        <dbReference type="Proteomes" id="UP001476583"/>
    </source>
</evidence>
<name>A0ABZ2RFB3_ECTME</name>
<proteinExistence type="predicted"/>
<keyword evidence="1" id="KW-0732">Signal</keyword>
<evidence type="ECO:0000313" key="3">
    <source>
        <dbReference type="EMBL" id="WXL25667.1"/>
    </source>
</evidence>
<dbReference type="PANTHER" id="PTHR33420">
    <property type="entry name" value="FIMBRIAL SUBUNIT ELFA-RELATED"/>
    <property type="match status" value="1"/>
</dbReference>
<evidence type="ECO:0000259" key="2">
    <source>
        <dbReference type="Pfam" id="PF00419"/>
    </source>
</evidence>
<organism evidence="3 4">
    <name type="scientific">Ectopseudomonas mendocina</name>
    <name type="common">Pseudomonas mendocina</name>
    <dbReference type="NCBI Taxonomy" id="300"/>
    <lineage>
        <taxon>Bacteria</taxon>
        <taxon>Pseudomonadati</taxon>
        <taxon>Pseudomonadota</taxon>
        <taxon>Gammaproteobacteria</taxon>
        <taxon>Pseudomonadales</taxon>
        <taxon>Pseudomonadaceae</taxon>
        <taxon>Ectopseudomonas</taxon>
    </lineage>
</organism>
<dbReference type="EMBL" id="CP148074">
    <property type="protein sequence ID" value="WXL25667.1"/>
    <property type="molecule type" value="Genomic_DNA"/>
</dbReference>
<accession>A0ABZ2RFB3</accession>
<dbReference type="PANTHER" id="PTHR33420:SF26">
    <property type="entry name" value="FIMBRIAL SUBUNIT"/>
    <property type="match status" value="1"/>
</dbReference>
<feature type="chain" id="PRO_5045820880" evidence="1">
    <location>
        <begin position="24"/>
        <end position="201"/>
    </location>
</feature>
<dbReference type="InterPro" id="IPR008966">
    <property type="entry name" value="Adhesion_dom_sf"/>
</dbReference>
<sequence>MSVKSIKVLSVLAASMLASSVMANDGTLNFRGEIVAASCELTGGSGTVVGGDASNQIIDIDMGKVSVDSIANAAGNGSIAASKNINLNLDCGGTGTGLTSVNVAFDPASGSGYDATNSALLALEAGGATGVGIGLYDTSSKLIDLRAGEYFTAPLVEADDGQGGLAYTADLNIRASYVANGDATIEPGLANATLPFTITYQ</sequence>
<feature type="signal peptide" evidence="1">
    <location>
        <begin position="1"/>
        <end position="23"/>
    </location>
</feature>
<evidence type="ECO:0000256" key="1">
    <source>
        <dbReference type="SAM" id="SignalP"/>
    </source>
</evidence>
<feature type="domain" description="Fimbrial-type adhesion" evidence="2">
    <location>
        <begin position="29"/>
        <end position="201"/>
    </location>
</feature>
<dbReference type="Gene3D" id="2.60.40.1090">
    <property type="entry name" value="Fimbrial-type adhesion domain"/>
    <property type="match status" value="1"/>
</dbReference>
<dbReference type="SUPFAM" id="SSF49401">
    <property type="entry name" value="Bacterial adhesins"/>
    <property type="match status" value="1"/>
</dbReference>
<gene>
    <name evidence="3" type="ORF">WG219_20610</name>
</gene>
<dbReference type="InterPro" id="IPR050263">
    <property type="entry name" value="Bact_Fimbrial_Adh_Pro"/>
</dbReference>
<dbReference type="Proteomes" id="UP001476583">
    <property type="component" value="Chromosome"/>
</dbReference>
<protein>
    <submittedName>
        <fullName evidence="3">Fimbrial protein</fullName>
    </submittedName>
</protein>